<protein>
    <recommendedName>
        <fullName evidence="4">RING-type E3 ubiquitin transferase</fullName>
        <ecNumber evidence="4">2.3.2.27</ecNumber>
    </recommendedName>
</protein>
<evidence type="ECO:0000256" key="10">
    <source>
        <dbReference type="ARBA" id="ARBA00022833"/>
    </source>
</evidence>
<dbReference type="EC" id="2.3.2.27" evidence="4"/>
<keyword evidence="7" id="KW-0479">Metal-binding</keyword>
<evidence type="ECO:0000256" key="13">
    <source>
        <dbReference type="ARBA" id="ARBA00024209"/>
    </source>
</evidence>
<dbReference type="GO" id="GO:0008270">
    <property type="term" value="F:zinc ion binding"/>
    <property type="evidence" value="ECO:0007669"/>
    <property type="project" value="UniProtKB-KW"/>
</dbReference>
<dbReference type="AlphaFoldDB" id="A0AAP0HTS0"/>
<evidence type="ECO:0000313" key="19">
    <source>
        <dbReference type="Proteomes" id="UP001419268"/>
    </source>
</evidence>
<gene>
    <name evidence="18" type="ORF">Scep_026974</name>
</gene>
<keyword evidence="6 16" id="KW-0812">Transmembrane</keyword>
<evidence type="ECO:0000256" key="5">
    <source>
        <dbReference type="ARBA" id="ARBA00022679"/>
    </source>
</evidence>
<dbReference type="FunFam" id="3.30.40.10:FF:000187">
    <property type="entry name" value="E3 ubiquitin-protein ligase ATL6"/>
    <property type="match status" value="1"/>
</dbReference>
<accession>A0AAP0HTS0</accession>
<keyword evidence="5" id="KW-0808">Transferase</keyword>
<dbReference type="PANTHER" id="PTHR14155:SF521">
    <property type="entry name" value="RING-H2 FINGER PROTEIN ATL30"/>
    <property type="match status" value="1"/>
</dbReference>
<evidence type="ECO:0000256" key="9">
    <source>
        <dbReference type="ARBA" id="ARBA00022786"/>
    </source>
</evidence>
<evidence type="ECO:0000256" key="2">
    <source>
        <dbReference type="ARBA" id="ARBA00004167"/>
    </source>
</evidence>
<comment type="similarity">
    <text evidence="13">Belongs to the RING-type zinc finger family. ATL subfamily.</text>
</comment>
<comment type="subcellular location">
    <subcellularLocation>
        <location evidence="2">Membrane</location>
        <topology evidence="2">Single-pass membrane protein</topology>
    </subcellularLocation>
</comment>
<dbReference type="SUPFAM" id="SSF57850">
    <property type="entry name" value="RING/U-box"/>
    <property type="match status" value="1"/>
</dbReference>
<evidence type="ECO:0000256" key="4">
    <source>
        <dbReference type="ARBA" id="ARBA00012483"/>
    </source>
</evidence>
<feature type="region of interest" description="Disordered" evidence="15">
    <location>
        <begin position="1"/>
        <end position="26"/>
    </location>
</feature>
<evidence type="ECO:0000256" key="14">
    <source>
        <dbReference type="PROSITE-ProRule" id="PRU00175"/>
    </source>
</evidence>
<comment type="caution">
    <text evidence="18">The sequence shown here is derived from an EMBL/GenBank/DDBJ whole genome shotgun (WGS) entry which is preliminary data.</text>
</comment>
<keyword evidence="10" id="KW-0862">Zinc</keyword>
<evidence type="ECO:0000313" key="18">
    <source>
        <dbReference type="EMBL" id="KAK9095505.1"/>
    </source>
</evidence>
<feature type="domain" description="RING-type" evidence="17">
    <location>
        <begin position="129"/>
        <end position="171"/>
    </location>
</feature>
<keyword evidence="9" id="KW-0833">Ubl conjugation pathway</keyword>
<evidence type="ECO:0000256" key="16">
    <source>
        <dbReference type="SAM" id="Phobius"/>
    </source>
</evidence>
<evidence type="ECO:0000256" key="1">
    <source>
        <dbReference type="ARBA" id="ARBA00000900"/>
    </source>
</evidence>
<evidence type="ECO:0000256" key="6">
    <source>
        <dbReference type="ARBA" id="ARBA00022692"/>
    </source>
</evidence>
<dbReference type="InterPro" id="IPR053238">
    <property type="entry name" value="RING-H2_zinc_finger"/>
</dbReference>
<dbReference type="PROSITE" id="PS50089">
    <property type="entry name" value="ZF_RING_2"/>
    <property type="match status" value="1"/>
</dbReference>
<evidence type="ECO:0000256" key="11">
    <source>
        <dbReference type="ARBA" id="ARBA00022989"/>
    </source>
</evidence>
<sequence length="305" mass="34045">MQTFASSTSSSSSSSSPASFPVMSTAAPRSPQSEAQLQVSHQYLPVLITLVLLIFFFIGFFSIYFFRCVSEYINGTSGVFRRNNSNANAAGNRNTTTRGLDPIIASSFPTFVYSKVKDLREEKDWTLECAVCLSEFQDDDELKLITGCDHAFHPECINLWFEAHTTCPVCRRDLEPPESSSPEVVIVTIVSENDNEGGEGVREEHESGHGVREDHGIGVGGDENRINGHDNIVINHDRLHEVERTGFGRSYSTGYSMRQRDERFTLRLPQHMHTVRRHNSAASCIPFGDYTGEHSGVSHKDNHIV</sequence>
<evidence type="ECO:0000256" key="3">
    <source>
        <dbReference type="ARBA" id="ARBA00004906"/>
    </source>
</evidence>
<dbReference type="Proteomes" id="UP001419268">
    <property type="component" value="Unassembled WGS sequence"/>
</dbReference>
<dbReference type="InterPro" id="IPR001841">
    <property type="entry name" value="Znf_RING"/>
</dbReference>
<dbReference type="SMART" id="SM00184">
    <property type="entry name" value="RING"/>
    <property type="match status" value="1"/>
</dbReference>
<organism evidence="18 19">
    <name type="scientific">Stephania cephalantha</name>
    <dbReference type="NCBI Taxonomy" id="152367"/>
    <lineage>
        <taxon>Eukaryota</taxon>
        <taxon>Viridiplantae</taxon>
        <taxon>Streptophyta</taxon>
        <taxon>Embryophyta</taxon>
        <taxon>Tracheophyta</taxon>
        <taxon>Spermatophyta</taxon>
        <taxon>Magnoliopsida</taxon>
        <taxon>Ranunculales</taxon>
        <taxon>Menispermaceae</taxon>
        <taxon>Menispermoideae</taxon>
        <taxon>Cissampelideae</taxon>
        <taxon>Stephania</taxon>
    </lineage>
</organism>
<evidence type="ECO:0000256" key="7">
    <source>
        <dbReference type="ARBA" id="ARBA00022723"/>
    </source>
</evidence>
<dbReference type="EMBL" id="JBBNAG010000011">
    <property type="protein sequence ID" value="KAK9095505.1"/>
    <property type="molecule type" value="Genomic_DNA"/>
</dbReference>
<dbReference type="Gene3D" id="3.30.40.10">
    <property type="entry name" value="Zinc/RING finger domain, C3HC4 (zinc finger)"/>
    <property type="match status" value="1"/>
</dbReference>
<proteinExistence type="inferred from homology"/>
<keyword evidence="12 16" id="KW-0472">Membrane</keyword>
<keyword evidence="19" id="KW-1185">Reference proteome</keyword>
<keyword evidence="11 16" id="KW-1133">Transmembrane helix</keyword>
<dbReference type="GO" id="GO:0061630">
    <property type="term" value="F:ubiquitin protein ligase activity"/>
    <property type="evidence" value="ECO:0007669"/>
    <property type="project" value="UniProtKB-EC"/>
</dbReference>
<evidence type="ECO:0000256" key="12">
    <source>
        <dbReference type="ARBA" id="ARBA00023136"/>
    </source>
</evidence>
<comment type="pathway">
    <text evidence="3">Protein modification; protein ubiquitination.</text>
</comment>
<dbReference type="Pfam" id="PF13639">
    <property type="entry name" value="zf-RING_2"/>
    <property type="match status" value="1"/>
</dbReference>
<feature type="compositionally biased region" description="Low complexity" evidence="15">
    <location>
        <begin position="1"/>
        <end position="21"/>
    </location>
</feature>
<feature type="compositionally biased region" description="Basic and acidic residues" evidence="15">
    <location>
        <begin position="199"/>
        <end position="224"/>
    </location>
</feature>
<evidence type="ECO:0000256" key="15">
    <source>
        <dbReference type="SAM" id="MobiDB-lite"/>
    </source>
</evidence>
<evidence type="ECO:0000259" key="17">
    <source>
        <dbReference type="PROSITE" id="PS50089"/>
    </source>
</evidence>
<keyword evidence="8 14" id="KW-0863">Zinc-finger</keyword>
<reference evidence="18 19" key="1">
    <citation type="submission" date="2024-01" db="EMBL/GenBank/DDBJ databases">
        <title>Genome assemblies of Stephania.</title>
        <authorList>
            <person name="Yang L."/>
        </authorList>
    </citation>
    <scope>NUCLEOTIDE SEQUENCE [LARGE SCALE GENOMIC DNA]</scope>
    <source>
        <strain evidence="18">JXDWG</strain>
        <tissue evidence="18">Leaf</tissue>
    </source>
</reference>
<feature type="region of interest" description="Disordered" evidence="15">
    <location>
        <begin position="194"/>
        <end position="224"/>
    </location>
</feature>
<comment type="catalytic activity">
    <reaction evidence="1">
        <text>S-ubiquitinyl-[E2 ubiquitin-conjugating enzyme]-L-cysteine + [acceptor protein]-L-lysine = [E2 ubiquitin-conjugating enzyme]-L-cysteine + N(6)-ubiquitinyl-[acceptor protein]-L-lysine.</text>
        <dbReference type="EC" id="2.3.2.27"/>
    </reaction>
</comment>
<dbReference type="PANTHER" id="PTHR14155">
    <property type="entry name" value="RING FINGER DOMAIN-CONTAINING"/>
    <property type="match status" value="1"/>
</dbReference>
<dbReference type="InterPro" id="IPR013083">
    <property type="entry name" value="Znf_RING/FYVE/PHD"/>
</dbReference>
<feature type="transmembrane region" description="Helical" evidence="16">
    <location>
        <begin position="43"/>
        <end position="66"/>
    </location>
</feature>
<evidence type="ECO:0000256" key="8">
    <source>
        <dbReference type="ARBA" id="ARBA00022771"/>
    </source>
</evidence>
<name>A0AAP0HTS0_9MAGN</name>
<dbReference type="GO" id="GO:0016020">
    <property type="term" value="C:membrane"/>
    <property type="evidence" value="ECO:0007669"/>
    <property type="project" value="UniProtKB-SubCell"/>
</dbReference>